<name>A0A7C8ZNY8_OPUST</name>
<dbReference type="EMBL" id="GISG01153426">
    <property type="protein sequence ID" value="MBA4648038.1"/>
    <property type="molecule type" value="Transcribed_RNA"/>
</dbReference>
<evidence type="ECO:0000313" key="1">
    <source>
        <dbReference type="EMBL" id="MBA4648038.1"/>
    </source>
</evidence>
<reference evidence="1" key="1">
    <citation type="journal article" date="2013" name="J. Plant Res.">
        <title>Effect of fungi and light on seed germination of three Opuntia species from semiarid lands of central Mexico.</title>
        <authorList>
            <person name="Delgado-Sanchez P."/>
            <person name="Jimenez-Bremont J.F."/>
            <person name="Guerrero-Gonzalez Mde L."/>
            <person name="Flores J."/>
        </authorList>
    </citation>
    <scope>NUCLEOTIDE SEQUENCE</scope>
    <source>
        <tissue evidence="1">Cladode</tissue>
    </source>
</reference>
<proteinExistence type="predicted"/>
<dbReference type="AlphaFoldDB" id="A0A7C8ZNY8"/>
<sequence length="111" mass="12359">MAWMQPTLDSAMLGLHPDILQTRASSALQDPRADKRPNQSLLQFQQNQTVSCQPATLIQNQLFQHAESQQGLARSFKETKLWPKVRSCSTSCKIAIHAPTNSVSGSNNFHI</sequence>
<protein>
    <submittedName>
        <fullName evidence="1">Uncharacterized protein</fullName>
    </submittedName>
</protein>
<organism evidence="1">
    <name type="scientific">Opuntia streptacantha</name>
    <name type="common">Prickly pear cactus</name>
    <name type="synonym">Opuntia cardona</name>
    <dbReference type="NCBI Taxonomy" id="393608"/>
    <lineage>
        <taxon>Eukaryota</taxon>
        <taxon>Viridiplantae</taxon>
        <taxon>Streptophyta</taxon>
        <taxon>Embryophyta</taxon>
        <taxon>Tracheophyta</taxon>
        <taxon>Spermatophyta</taxon>
        <taxon>Magnoliopsida</taxon>
        <taxon>eudicotyledons</taxon>
        <taxon>Gunneridae</taxon>
        <taxon>Pentapetalae</taxon>
        <taxon>Caryophyllales</taxon>
        <taxon>Cactineae</taxon>
        <taxon>Cactaceae</taxon>
        <taxon>Opuntioideae</taxon>
        <taxon>Opuntia</taxon>
    </lineage>
</organism>
<reference evidence="1" key="2">
    <citation type="submission" date="2020-07" db="EMBL/GenBank/DDBJ databases">
        <authorList>
            <person name="Vera ALvarez R."/>
            <person name="Arias-Moreno D.M."/>
            <person name="Jimenez-Jacinto V."/>
            <person name="Jimenez-Bremont J.F."/>
            <person name="Swaminathan K."/>
            <person name="Moose S.P."/>
            <person name="Guerrero-Gonzalez M.L."/>
            <person name="Marino-Ramirez L."/>
            <person name="Landsman D."/>
            <person name="Rodriguez-Kessler M."/>
            <person name="Delgado-Sanchez P."/>
        </authorList>
    </citation>
    <scope>NUCLEOTIDE SEQUENCE</scope>
    <source>
        <tissue evidence="1">Cladode</tissue>
    </source>
</reference>
<accession>A0A7C8ZNY8</accession>